<feature type="transmembrane region" description="Helical" evidence="1">
    <location>
        <begin position="71"/>
        <end position="89"/>
    </location>
</feature>
<feature type="transmembrane region" description="Helical" evidence="1">
    <location>
        <begin position="227"/>
        <end position="243"/>
    </location>
</feature>
<dbReference type="EMBL" id="JBGBPQ010000004">
    <property type="protein sequence ID" value="KAL1525277.1"/>
    <property type="molecule type" value="Genomic_DNA"/>
</dbReference>
<proteinExistence type="predicted"/>
<feature type="transmembrane region" description="Helical" evidence="1">
    <location>
        <begin position="95"/>
        <end position="116"/>
    </location>
</feature>
<reference evidence="2 3" key="1">
    <citation type="journal article" date="2024" name="Science">
        <title>Giant polyketide synthase enzymes in the biosynthesis of giant marine polyether toxins.</title>
        <authorList>
            <person name="Fallon T.R."/>
            <person name="Shende V.V."/>
            <person name="Wierzbicki I.H."/>
            <person name="Pendleton A.L."/>
            <person name="Watervoot N.F."/>
            <person name="Auber R.P."/>
            <person name="Gonzalez D.J."/>
            <person name="Wisecaver J.H."/>
            <person name="Moore B.S."/>
        </authorList>
    </citation>
    <scope>NUCLEOTIDE SEQUENCE [LARGE SCALE GENOMIC DNA]</scope>
    <source>
        <strain evidence="2 3">12B1</strain>
    </source>
</reference>
<comment type="caution">
    <text evidence="2">The sequence shown here is derived from an EMBL/GenBank/DDBJ whole genome shotgun (WGS) entry which is preliminary data.</text>
</comment>
<keyword evidence="1" id="KW-1133">Transmembrane helix</keyword>
<evidence type="ECO:0000313" key="2">
    <source>
        <dbReference type="EMBL" id="KAL1525277.1"/>
    </source>
</evidence>
<dbReference type="AlphaFoldDB" id="A0AB34JW35"/>
<accession>A0AB34JW35</accession>
<keyword evidence="1" id="KW-0472">Membrane</keyword>
<evidence type="ECO:0000256" key="1">
    <source>
        <dbReference type="SAM" id="Phobius"/>
    </source>
</evidence>
<gene>
    <name evidence="2" type="ORF">AB1Y20_020140</name>
</gene>
<feature type="transmembrane region" description="Helical" evidence="1">
    <location>
        <begin position="255"/>
        <end position="288"/>
    </location>
</feature>
<keyword evidence="3" id="KW-1185">Reference proteome</keyword>
<dbReference type="Proteomes" id="UP001515480">
    <property type="component" value="Unassembled WGS sequence"/>
</dbReference>
<feature type="transmembrane region" description="Helical" evidence="1">
    <location>
        <begin position="336"/>
        <end position="355"/>
    </location>
</feature>
<sequence>MGLAFRLPWQMPPPPPPVLQEDAVGLPPFTLILAFWAIPVILCLTKGSVGFGQLVPQNLFSHEDSANVHKLLGFACLLHFIVRCAFITNDMGFDSSLLTPLCAAMHAALSVSALIFHIPKIRIKEGSRIWPEFRLHSIVFALRSLACLMLVWVEDRYKTGPHYLCNVVVIFITLILADLSTNSVDPKSRSNTIRGLETTPIYKYSFSLLQFLGTTGCLVGLRRYSAQFAIVFIIQTYAFTLTLRRKNLISHRATVVIYALQLFLGATVANSEVIICGGVDALCMFVALALLAGSLRMLLGWNKYAVWAVMSAVVQHARRCTTIVTPELRYAQWPEWGWPAAAATMIAIFLSGVSLKEQRRKPSRNSSDAGATTTKAG</sequence>
<feature type="transmembrane region" description="Helical" evidence="1">
    <location>
        <begin position="160"/>
        <end position="180"/>
    </location>
</feature>
<feature type="transmembrane region" description="Helical" evidence="1">
    <location>
        <begin position="29"/>
        <end position="51"/>
    </location>
</feature>
<name>A0AB34JW35_PRYPA</name>
<protein>
    <recommendedName>
        <fullName evidence="4">Polyprenol reductase</fullName>
    </recommendedName>
</protein>
<evidence type="ECO:0008006" key="4">
    <source>
        <dbReference type="Google" id="ProtNLM"/>
    </source>
</evidence>
<evidence type="ECO:0000313" key="3">
    <source>
        <dbReference type="Proteomes" id="UP001515480"/>
    </source>
</evidence>
<keyword evidence="1" id="KW-0812">Transmembrane</keyword>
<organism evidence="2 3">
    <name type="scientific">Prymnesium parvum</name>
    <name type="common">Toxic golden alga</name>
    <dbReference type="NCBI Taxonomy" id="97485"/>
    <lineage>
        <taxon>Eukaryota</taxon>
        <taxon>Haptista</taxon>
        <taxon>Haptophyta</taxon>
        <taxon>Prymnesiophyceae</taxon>
        <taxon>Prymnesiales</taxon>
        <taxon>Prymnesiaceae</taxon>
        <taxon>Prymnesium</taxon>
    </lineage>
</organism>